<feature type="repeat" description="PPR" evidence="3">
    <location>
        <begin position="294"/>
        <end position="328"/>
    </location>
</feature>
<evidence type="ECO:0000256" key="1">
    <source>
        <dbReference type="ARBA" id="ARBA00007626"/>
    </source>
</evidence>
<feature type="repeat" description="PPR" evidence="3">
    <location>
        <begin position="688"/>
        <end position="722"/>
    </location>
</feature>
<dbReference type="PANTHER" id="PTHR47932:SF62">
    <property type="entry name" value="EXPRESSED PROTEIN"/>
    <property type="match status" value="1"/>
</dbReference>
<protein>
    <recommendedName>
        <fullName evidence="6">Pentatricopeptide repeat-containing protein</fullName>
    </recommendedName>
</protein>
<reference evidence="4 5" key="1">
    <citation type="journal article" date="2019" name="Genome Biol. Evol.">
        <title>Insights into the evolution of the New World diploid cottons (Gossypium, subgenus Houzingenia) based on genome sequencing.</title>
        <authorList>
            <person name="Grover C.E."/>
            <person name="Arick M.A. 2nd"/>
            <person name="Thrash A."/>
            <person name="Conover J.L."/>
            <person name="Sanders W.S."/>
            <person name="Peterson D.G."/>
            <person name="Frelichowski J.E."/>
            <person name="Scheffler J.A."/>
            <person name="Scheffler B.E."/>
            <person name="Wendel J.F."/>
        </authorList>
    </citation>
    <scope>NUCLEOTIDE SEQUENCE [LARGE SCALE GENOMIC DNA]</scope>
    <source>
        <strain evidence="4">157</strain>
        <tissue evidence="4">Leaf</tissue>
    </source>
</reference>
<evidence type="ECO:0000256" key="3">
    <source>
        <dbReference type="PROSITE-ProRule" id="PRU00708"/>
    </source>
</evidence>
<dbReference type="NCBIfam" id="TIGR00756">
    <property type="entry name" value="PPR"/>
    <property type="match status" value="13"/>
</dbReference>
<name>A0A7J8ME23_9ROSI</name>
<keyword evidence="5" id="KW-1185">Reference proteome</keyword>
<feature type="repeat" description="PPR" evidence="3">
    <location>
        <begin position="370"/>
        <end position="405"/>
    </location>
</feature>
<dbReference type="Pfam" id="PF12854">
    <property type="entry name" value="PPR_1"/>
    <property type="match status" value="1"/>
</dbReference>
<comment type="caution">
    <text evidence="4">The sequence shown here is derived from an EMBL/GenBank/DDBJ whole genome shotgun (WGS) entry which is preliminary data.</text>
</comment>
<dbReference type="Pfam" id="PF13041">
    <property type="entry name" value="PPR_2"/>
    <property type="match status" value="5"/>
</dbReference>
<dbReference type="Gene3D" id="1.25.40.10">
    <property type="entry name" value="Tetratricopeptide repeat domain"/>
    <property type="match status" value="6"/>
</dbReference>
<organism evidence="4 5">
    <name type="scientific">Gossypium lobatum</name>
    <dbReference type="NCBI Taxonomy" id="34289"/>
    <lineage>
        <taxon>Eukaryota</taxon>
        <taxon>Viridiplantae</taxon>
        <taxon>Streptophyta</taxon>
        <taxon>Embryophyta</taxon>
        <taxon>Tracheophyta</taxon>
        <taxon>Spermatophyta</taxon>
        <taxon>Magnoliopsida</taxon>
        <taxon>eudicotyledons</taxon>
        <taxon>Gunneridae</taxon>
        <taxon>Pentapetalae</taxon>
        <taxon>rosids</taxon>
        <taxon>malvids</taxon>
        <taxon>Malvales</taxon>
        <taxon>Malvaceae</taxon>
        <taxon>Malvoideae</taxon>
        <taxon>Gossypium</taxon>
    </lineage>
</organism>
<sequence>MNTTLTVSKHSKLLRRYLLKHNRRFCTEPNPQPLTPPQDDEQRITQTVQLLLETPHQEWSSSQPLQSLLFSSPLPSPRSILKTTRSLPSYCQALNFFQHLRENSLSTNTQSLSHSFQALLELAGKEPDAASRLFELYQASKEWSVPLTVNAAALLIRYFGRLEMVDKSIVVFDEIDLSIKNTHIRNILIDVLLRDGRIDHALNVLDEMLQPVSESPPNDVTGDIVFYGLTKRGRKGRNVSEEELIKLVLNLGKHSVFPKTNWLTQLVSSLCRNGKINQAWDVLHEQLKLGAPIESPTFNVLLTGLVRCGDVKRMNTVLAEMKESGVQPDVVTLGIVINQLCKLRRVDDAMEVFNKMGEETGIDSVSVEADIVILNTLINGLCKVGRQEEGLDLMEKTKSNKGLVPNTVTYNCLIDGFCKVGEVEKGKELFEKMQQDGVSPNAITVNTLVDGMCRHGRISSALEFFGDMKEKGVKGNAAAAYTTLITAFCNADNFCKAVDLFDEMVRSGCSVDAIVYYSLISGLCRAGRMDDAGNVYSKMKVAGFHPDIVCYNSLISGFCKKKKVDQAYEIVKEMEETGVKPDTITFNTLIAHFCKAGNFTLAHRVMKKMVKEGLAPTVATYGALIHGYCINGKLDDARKIFNNMSSTSKVPPNTVVYNILIESLCKNNDVKAALSLMDEMKAKGVKPNTTTYNAMFKGLKENNLLEDAFILMDSMIEHGCSPDYITMEILTQWLSTMRIVLVARFNELAGHVIGKLLCFRRRPLAKVVVYFAFYSAVYLTVNNAGSDLFRFALVSGSKALIECSSP</sequence>
<feature type="repeat" description="PPR" evidence="3">
    <location>
        <begin position="547"/>
        <end position="581"/>
    </location>
</feature>
<proteinExistence type="inferred from homology"/>
<feature type="repeat" description="PPR" evidence="3">
    <location>
        <begin position="617"/>
        <end position="651"/>
    </location>
</feature>
<dbReference type="EMBL" id="JABEZX010000008">
    <property type="protein sequence ID" value="MBA0562873.1"/>
    <property type="molecule type" value="Genomic_DNA"/>
</dbReference>
<feature type="repeat" description="PPR" evidence="3">
    <location>
        <begin position="582"/>
        <end position="616"/>
    </location>
</feature>
<evidence type="ECO:0000256" key="2">
    <source>
        <dbReference type="ARBA" id="ARBA00022737"/>
    </source>
</evidence>
<keyword evidence="2" id="KW-0677">Repeat</keyword>
<dbReference type="InterPro" id="IPR002885">
    <property type="entry name" value="PPR_rpt"/>
</dbReference>
<feature type="repeat" description="PPR" evidence="3">
    <location>
        <begin position="512"/>
        <end position="546"/>
    </location>
</feature>
<gene>
    <name evidence="4" type="ORF">Golob_007894</name>
</gene>
<feature type="repeat" description="PPR" evidence="3">
    <location>
        <begin position="406"/>
        <end position="440"/>
    </location>
</feature>
<dbReference type="PANTHER" id="PTHR47932">
    <property type="entry name" value="ATPASE EXPRESSION PROTEIN 3"/>
    <property type="match status" value="1"/>
</dbReference>
<dbReference type="AlphaFoldDB" id="A0A7J8ME23"/>
<dbReference type="PROSITE" id="PS51375">
    <property type="entry name" value="PPR"/>
    <property type="match status" value="12"/>
</dbReference>
<feature type="repeat" description="PPR" evidence="3">
    <location>
        <begin position="477"/>
        <end position="511"/>
    </location>
</feature>
<evidence type="ECO:0000313" key="5">
    <source>
        <dbReference type="Proteomes" id="UP000593572"/>
    </source>
</evidence>
<comment type="similarity">
    <text evidence="1">Belongs to the PPR family. P subfamily.</text>
</comment>
<dbReference type="GO" id="GO:0003729">
    <property type="term" value="F:mRNA binding"/>
    <property type="evidence" value="ECO:0007669"/>
    <property type="project" value="TreeGrafter"/>
</dbReference>
<accession>A0A7J8ME23</accession>
<feature type="repeat" description="PPR" evidence="3">
    <location>
        <begin position="653"/>
        <end position="687"/>
    </location>
</feature>
<feature type="repeat" description="PPR" evidence="3">
    <location>
        <begin position="329"/>
        <end position="359"/>
    </location>
</feature>
<evidence type="ECO:0008006" key="6">
    <source>
        <dbReference type="Google" id="ProtNLM"/>
    </source>
</evidence>
<dbReference type="InterPro" id="IPR011990">
    <property type="entry name" value="TPR-like_helical_dom_sf"/>
</dbReference>
<dbReference type="Pfam" id="PF01535">
    <property type="entry name" value="PPR"/>
    <property type="match status" value="3"/>
</dbReference>
<evidence type="ECO:0000313" key="4">
    <source>
        <dbReference type="EMBL" id="MBA0562873.1"/>
    </source>
</evidence>
<feature type="repeat" description="PPR" evidence="3">
    <location>
        <begin position="441"/>
        <end position="475"/>
    </location>
</feature>
<dbReference type="Proteomes" id="UP000593572">
    <property type="component" value="Unassembled WGS sequence"/>
</dbReference>